<keyword evidence="5" id="KW-1185">Reference proteome</keyword>
<comment type="caution">
    <text evidence="4">The sequence shown here is derived from an EMBL/GenBank/DDBJ whole genome shotgun (WGS) entry which is preliminary data.</text>
</comment>
<dbReference type="SUPFAM" id="SSF51735">
    <property type="entry name" value="NAD(P)-binding Rossmann-fold domains"/>
    <property type="match status" value="1"/>
</dbReference>
<dbReference type="InterPro" id="IPR036291">
    <property type="entry name" value="NAD(P)-bd_dom_sf"/>
</dbReference>
<evidence type="ECO:0000259" key="3">
    <source>
        <dbReference type="SMART" id="SM00822"/>
    </source>
</evidence>
<gene>
    <name evidence="4" type="ORF">KM295_09610</name>
</gene>
<dbReference type="Pfam" id="PF00106">
    <property type="entry name" value="adh_short"/>
    <property type="match status" value="1"/>
</dbReference>
<dbReference type="EMBL" id="JAHLKM010000011">
    <property type="protein sequence ID" value="MCQ4333730.1"/>
    <property type="molecule type" value="Genomic_DNA"/>
</dbReference>
<dbReference type="Proteomes" id="UP001139494">
    <property type="component" value="Unassembled WGS sequence"/>
</dbReference>
<comment type="similarity">
    <text evidence="1">Belongs to the short-chain dehydrogenases/reductases (SDR) family.</text>
</comment>
<sequence>MDTAVITGGSRGIGRAVVELFAQRGVHVVACARDRDGIEAVAAGTDATDGSITAVRADVRDEFDVERLMETAARVGETEGIDCVIANAGVYHGTAGETPLTDESYSAFDDTLRTNVRGVFATFREAAPHLSTDARAFVPSGQIAREAVAGYGVYAVSKAGSEAIARQFSAESGTSTAVLDLGRVATDLTGGDGRDPADLAPMFWWAATEADAETVDEAVLGLAEWKKATR</sequence>
<reference evidence="4" key="1">
    <citation type="journal article" date="2023" name="Front. Microbiol.">
        <title>Genomic-based phylogenetic and metabolic analyses of the genus Natronomonas, and description of Natronomonas aquatica sp. nov.</title>
        <authorList>
            <person name="Garcia-Roldan A."/>
            <person name="Duran-Viseras A."/>
            <person name="de la Haba R.R."/>
            <person name="Corral P."/>
            <person name="Sanchez-Porro C."/>
            <person name="Ventosa A."/>
        </authorList>
    </citation>
    <scope>NUCLEOTIDE SEQUENCE</scope>
    <source>
        <strain evidence="4">F2-12</strain>
    </source>
</reference>
<dbReference type="GO" id="GO:0016491">
    <property type="term" value="F:oxidoreductase activity"/>
    <property type="evidence" value="ECO:0007669"/>
    <property type="project" value="UniProtKB-KW"/>
</dbReference>
<accession>A0A9R1D7N2</accession>
<dbReference type="CDD" id="cd05233">
    <property type="entry name" value="SDR_c"/>
    <property type="match status" value="1"/>
</dbReference>
<dbReference type="PRINTS" id="PR00081">
    <property type="entry name" value="GDHRDH"/>
</dbReference>
<evidence type="ECO:0000256" key="2">
    <source>
        <dbReference type="ARBA" id="ARBA00023002"/>
    </source>
</evidence>
<dbReference type="InterPro" id="IPR057326">
    <property type="entry name" value="KR_dom"/>
</dbReference>
<feature type="domain" description="Ketoreductase" evidence="3">
    <location>
        <begin position="2"/>
        <end position="187"/>
    </location>
</feature>
<evidence type="ECO:0000313" key="5">
    <source>
        <dbReference type="Proteomes" id="UP001139494"/>
    </source>
</evidence>
<dbReference type="SMART" id="SM00822">
    <property type="entry name" value="PKS_KR"/>
    <property type="match status" value="1"/>
</dbReference>
<protein>
    <submittedName>
        <fullName evidence="4">SDR family oxidoreductase</fullName>
    </submittedName>
</protein>
<evidence type="ECO:0000256" key="1">
    <source>
        <dbReference type="ARBA" id="ARBA00006484"/>
    </source>
</evidence>
<organism evidence="4 5">
    <name type="scientific">Natronomonas aquatica</name>
    <dbReference type="NCBI Taxonomy" id="2841590"/>
    <lineage>
        <taxon>Archaea</taxon>
        <taxon>Methanobacteriati</taxon>
        <taxon>Methanobacteriota</taxon>
        <taxon>Stenosarchaea group</taxon>
        <taxon>Halobacteria</taxon>
        <taxon>Halobacteriales</taxon>
        <taxon>Natronomonadaceae</taxon>
        <taxon>Natronomonas</taxon>
    </lineage>
</organism>
<name>A0A9R1D7N2_9EURY</name>
<dbReference type="PANTHER" id="PTHR43669">
    <property type="entry name" value="5-KETO-D-GLUCONATE 5-REDUCTASE"/>
    <property type="match status" value="1"/>
</dbReference>
<dbReference type="Gene3D" id="3.40.50.720">
    <property type="entry name" value="NAD(P)-binding Rossmann-like Domain"/>
    <property type="match status" value="1"/>
</dbReference>
<dbReference type="InterPro" id="IPR002347">
    <property type="entry name" value="SDR_fam"/>
</dbReference>
<proteinExistence type="inferred from homology"/>
<dbReference type="PANTHER" id="PTHR43669:SF3">
    <property type="entry name" value="ALCOHOL DEHYDROGENASE, PUTATIVE (AFU_ORTHOLOGUE AFUA_3G03445)-RELATED"/>
    <property type="match status" value="1"/>
</dbReference>
<keyword evidence="2" id="KW-0560">Oxidoreductase</keyword>
<evidence type="ECO:0000313" key="4">
    <source>
        <dbReference type="EMBL" id="MCQ4333730.1"/>
    </source>
</evidence>
<dbReference type="AlphaFoldDB" id="A0A9R1D7N2"/>